<dbReference type="InParanoid" id="A0A165NQD9"/>
<protein>
    <submittedName>
        <fullName evidence="1">Uncharacterized protein</fullName>
    </submittedName>
</protein>
<organism evidence="1 2">
    <name type="scientific">Neolentinus lepideus HHB14362 ss-1</name>
    <dbReference type="NCBI Taxonomy" id="1314782"/>
    <lineage>
        <taxon>Eukaryota</taxon>
        <taxon>Fungi</taxon>
        <taxon>Dikarya</taxon>
        <taxon>Basidiomycota</taxon>
        <taxon>Agaricomycotina</taxon>
        <taxon>Agaricomycetes</taxon>
        <taxon>Gloeophyllales</taxon>
        <taxon>Gloeophyllaceae</taxon>
        <taxon>Neolentinus</taxon>
    </lineage>
</organism>
<evidence type="ECO:0000313" key="1">
    <source>
        <dbReference type="EMBL" id="KZT19958.1"/>
    </source>
</evidence>
<proteinExistence type="predicted"/>
<dbReference type="EMBL" id="KV425628">
    <property type="protein sequence ID" value="KZT19958.1"/>
    <property type="molecule type" value="Genomic_DNA"/>
</dbReference>
<reference evidence="1 2" key="1">
    <citation type="journal article" date="2016" name="Mol. Biol. Evol.">
        <title>Comparative Genomics of Early-Diverging Mushroom-Forming Fungi Provides Insights into the Origins of Lignocellulose Decay Capabilities.</title>
        <authorList>
            <person name="Nagy L.G."/>
            <person name="Riley R."/>
            <person name="Tritt A."/>
            <person name="Adam C."/>
            <person name="Daum C."/>
            <person name="Floudas D."/>
            <person name="Sun H."/>
            <person name="Yadav J.S."/>
            <person name="Pangilinan J."/>
            <person name="Larsson K.H."/>
            <person name="Matsuura K."/>
            <person name="Barry K."/>
            <person name="Labutti K."/>
            <person name="Kuo R."/>
            <person name="Ohm R.A."/>
            <person name="Bhattacharya S.S."/>
            <person name="Shirouzu T."/>
            <person name="Yoshinaga Y."/>
            <person name="Martin F.M."/>
            <person name="Grigoriev I.V."/>
            <person name="Hibbett D.S."/>
        </authorList>
    </citation>
    <scope>NUCLEOTIDE SEQUENCE [LARGE SCALE GENOMIC DNA]</scope>
    <source>
        <strain evidence="1 2">HHB14362 ss-1</strain>
    </source>
</reference>
<name>A0A165NQD9_9AGAM</name>
<gene>
    <name evidence="1" type="ORF">NEOLEDRAFT_1245481</name>
</gene>
<dbReference type="Proteomes" id="UP000076761">
    <property type="component" value="Unassembled WGS sequence"/>
</dbReference>
<accession>A0A165NQD9</accession>
<evidence type="ECO:0000313" key="2">
    <source>
        <dbReference type="Proteomes" id="UP000076761"/>
    </source>
</evidence>
<keyword evidence="2" id="KW-1185">Reference proteome</keyword>
<sequence>MSIQVPVNDSGFALPAEPQQHPTLEDVGRAHMYGDTLQVAHALQDDSALTLQKVGEAKVYAHIITSAHAGEDAAPP</sequence>
<dbReference type="AlphaFoldDB" id="A0A165NQD9"/>